<feature type="transmembrane region" description="Helical" evidence="1">
    <location>
        <begin position="104"/>
        <end position="126"/>
    </location>
</feature>
<gene>
    <name evidence="2" type="ORF">ERS132531_00586</name>
</gene>
<reference evidence="2 3" key="1">
    <citation type="submission" date="2016-02" db="EMBL/GenBank/DDBJ databases">
        <authorList>
            <consortium name="Pathogen Informatics"/>
        </authorList>
    </citation>
    <scope>NUCLEOTIDE SEQUENCE [LARGE SCALE GENOMIC DNA]</scope>
    <source>
        <strain evidence="2 3">SS993</strain>
    </source>
</reference>
<feature type="transmembrane region" description="Helical" evidence="1">
    <location>
        <begin position="138"/>
        <end position="161"/>
    </location>
</feature>
<dbReference type="Proteomes" id="UP000074903">
    <property type="component" value="Unassembled WGS sequence"/>
</dbReference>
<feature type="transmembrane region" description="Helical" evidence="1">
    <location>
        <begin position="36"/>
        <end position="55"/>
    </location>
</feature>
<accession>A0A0M9FGQ6</accession>
<dbReference type="RefSeq" id="WP_044766023.1">
    <property type="nucleotide sequence ID" value="NZ_CEHB01000269.1"/>
</dbReference>
<name>A0A0M9FGQ6_STRSU</name>
<dbReference type="eggNOG" id="ENOG5030C02">
    <property type="taxonomic scope" value="Bacteria"/>
</dbReference>
<keyword evidence="1" id="KW-1133">Transmembrane helix</keyword>
<dbReference type="AlphaFoldDB" id="A0A0M9FGQ6"/>
<evidence type="ECO:0000313" key="3">
    <source>
        <dbReference type="Proteomes" id="UP000074903"/>
    </source>
</evidence>
<dbReference type="EMBL" id="FILX01000005">
    <property type="protein sequence ID" value="CYX44574.1"/>
    <property type="molecule type" value="Genomic_DNA"/>
</dbReference>
<keyword evidence="1" id="KW-0472">Membrane</keyword>
<sequence>MKKDNLHIRAIRYFYDIVGELDEVSYAALTNFGNNMYMLFMTVTLLSFLVSFALGEDVMGISLFLTLVYSQFKQDAIIKQLGLDKLVVAKADVKMARKKMMKRTLYQTLQIAVYSLLVSIGLWQFHIPQESGTSAAEYFQFVTPMTVVLLTLVGFISFYIVNRKKIKLI</sequence>
<dbReference type="InterPro" id="IPR021697">
    <property type="entry name" value="DUF3278"/>
</dbReference>
<dbReference type="Pfam" id="PF11683">
    <property type="entry name" value="DUF3278"/>
    <property type="match status" value="1"/>
</dbReference>
<evidence type="ECO:0000256" key="1">
    <source>
        <dbReference type="SAM" id="Phobius"/>
    </source>
</evidence>
<evidence type="ECO:0000313" key="2">
    <source>
        <dbReference type="EMBL" id="CYX44574.1"/>
    </source>
</evidence>
<protein>
    <submittedName>
        <fullName evidence="2">Protein of uncharacterized function (DUF3278)</fullName>
    </submittedName>
</protein>
<proteinExistence type="predicted"/>
<keyword evidence="1" id="KW-0812">Transmembrane</keyword>
<organism evidence="2 3">
    <name type="scientific">Streptococcus suis</name>
    <dbReference type="NCBI Taxonomy" id="1307"/>
    <lineage>
        <taxon>Bacteria</taxon>
        <taxon>Bacillati</taxon>
        <taxon>Bacillota</taxon>
        <taxon>Bacilli</taxon>
        <taxon>Lactobacillales</taxon>
        <taxon>Streptococcaceae</taxon>
        <taxon>Streptococcus</taxon>
    </lineage>
</organism>
<dbReference type="PATRIC" id="fig|1307.473.peg.1839"/>